<accession>A0A438C091</accession>
<dbReference type="EMBL" id="QGNW01002586">
    <property type="protein sequence ID" value="RVW16648.1"/>
    <property type="molecule type" value="Genomic_DNA"/>
</dbReference>
<evidence type="ECO:0000313" key="3">
    <source>
        <dbReference type="EMBL" id="RVW16648.1"/>
    </source>
</evidence>
<dbReference type="Proteomes" id="UP000288805">
    <property type="component" value="Unassembled WGS sequence"/>
</dbReference>
<evidence type="ECO:0000259" key="2">
    <source>
        <dbReference type="Pfam" id="PF07727"/>
    </source>
</evidence>
<feature type="compositionally biased region" description="Basic and acidic residues" evidence="1">
    <location>
        <begin position="38"/>
        <end position="57"/>
    </location>
</feature>
<dbReference type="AlphaFoldDB" id="A0A438C091"/>
<evidence type="ECO:0000256" key="1">
    <source>
        <dbReference type="SAM" id="MobiDB-lite"/>
    </source>
</evidence>
<dbReference type="InterPro" id="IPR013103">
    <property type="entry name" value="RVT_2"/>
</dbReference>
<evidence type="ECO:0000313" key="4">
    <source>
        <dbReference type="Proteomes" id="UP000288805"/>
    </source>
</evidence>
<comment type="caution">
    <text evidence="3">The sequence shown here is derived from an EMBL/GenBank/DDBJ whole genome shotgun (WGS) entry which is preliminary data.</text>
</comment>
<name>A0A438C091_VITVI</name>
<protein>
    <recommendedName>
        <fullName evidence="2">Reverse transcriptase Ty1/copia-type domain-containing protein</fullName>
    </recommendedName>
</protein>
<organism evidence="3 4">
    <name type="scientific">Vitis vinifera</name>
    <name type="common">Grape</name>
    <dbReference type="NCBI Taxonomy" id="29760"/>
    <lineage>
        <taxon>Eukaryota</taxon>
        <taxon>Viridiplantae</taxon>
        <taxon>Streptophyta</taxon>
        <taxon>Embryophyta</taxon>
        <taxon>Tracheophyta</taxon>
        <taxon>Spermatophyta</taxon>
        <taxon>Magnoliopsida</taxon>
        <taxon>eudicotyledons</taxon>
        <taxon>Gunneridae</taxon>
        <taxon>Pentapetalae</taxon>
        <taxon>rosids</taxon>
        <taxon>Vitales</taxon>
        <taxon>Vitaceae</taxon>
        <taxon>Viteae</taxon>
        <taxon>Vitis</taxon>
    </lineage>
</organism>
<proteinExistence type="predicted"/>
<sequence>MVVEESIHVIFYESNNSLQERESFDDDLGLETSMGKLQIEDKRQQEEIVEDPKKEKSPLALPPPQQVQGESSQYLPKDWKFVINHPQDQIIGNPSSGALYGLKQAPRACEFEMSMMGEFNFFLGLQIKQLKEWTFINQAKYIRDLLKRFNMEEAKTMKTPMSSSIKLDKDEKVYACVLDFNLVLKNLI</sequence>
<reference evidence="3 4" key="1">
    <citation type="journal article" date="2018" name="PLoS Genet.">
        <title>Population sequencing reveals clonal diversity and ancestral inbreeding in the grapevine cultivar Chardonnay.</title>
        <authorList>
            <person name="Roach M.J."/>
            <person name="Johnson D.L."/>
            <person name="Bohlmann J."/>
            <person name="van Vuuren H.J."/>
            <person name="Jones S.J."/>
            <person name="Pretorius I.S."/>
            <person name="Schmidt S.A."/>
            <person name="Borneman A.R."/>
        </authorList>
    </citation>
    <scope>NUCLEOTIDE SEQUENCE [LARGE SCALE GENOMIC DNA]</scope>
    <source>
        <strain evidence="4">cv. Chardonnay</strain>
        <tissue evidence="3">Leaf</tissue>
    </source>
</reference>
<feature type="region of interest" description="Disordered" evidence="1">
    <location>
        <begin position="35"/>
        <end position="69"/>
    </location>
</feature>
<gene>
    <name evidence="3" type="ORF">CK203_080915</name>
</gene>
<dbReference type="Pfam" id="PF07727">
    <property type="entry name" value="RVT_2"/>
    <property type="match status" value="1"/>
</dbReference>
<feature type="domain" description="Reverse transcriptase Ty1/copia-type" evidence="2">
    <location>
        <begin position="90"/>
        <end position="162"/>
    </location>
</feature>